<gene>
    <name evidence="2" type="ORF">BD311DRAFT_792091</name>
</gene>
<accession>A0A4Q9M6P7</accession>
<feature type="region of interest" description="Disordered" evidence="1">
    <location>
        <begin position="59"/>
        <end position="85"/>
    </location>
</feature>
<reference evidence="2" key="1">
    <citation type="submission" date="2019-01" db="EMBL/GenBank/DDBJ databases">
        <title>Draft genome sequences of three monokaryotic isolates of the white-rot basidiomycete fungus Dichomitus squalens.</title>
        <authorList>
            <consortium name="DOE Joint Genome Institute"/>
            <person name="Lopez S.C."/>
            <person name="Andreopoulos B."/>
            <person name="Pangilinan J."/>
            <person name="Lipzen A."/>
            <person name="Riley R."/>
            <person name="Ahrendt S."/>
            <person name="Ng V."/>
            <person name="Barry K."/>
            <person name="Daum C."/>
            <person name="Grigoriev I.V."/>
            <person name="Hilden K.S."/>
            <person name="Makela M.R."/>
            <person name="de Vries R.P."/>
        </authorList>
    </citation>
    <scope>NUCLEOTIDE SEQUENCE [LARGE SCALE GENOMIC DNA]</scope>
    <source>
        <strain evidence="2">OM18370.1</strain>
    </source>
</reference>
<protein>
    <submittedName>
        <fullName evidence="2">Uncharacterized protein</fullName>
    </submittedName>
</protein>
<feature type="region of interest" description="Disordered" evidence="1">
    <location>
        <begin position="1"/>
        <end position="23"/>
    </location>
</feature>
<feature type="region of interest" description="Disordered" evidence="1">
    <location>
        <begin position="154"/>
        <end position="221"/>
    </location>
</feature>
<feature type="compositionally biased region" description="Basic and acidic residues" evidence="1">
    <location>
        <begin position="154"/>
        <end position="168"/>
    </location>
</feature>
<sequence length="221" mass="24534">MPHGARHLPPRWHGQARGHLPPLTSAAPQALCRLPQHFPVRPNLVRSATVSEDACVQSPIRIQRRPNKNAGTQSQQLRRPPTDVPRPCGLDVCVPRFPSGSWHALLLLLLSSDRENHDRGERQQQRHDAGRLPSFARTHIRNHSGNANVTVRERAAGRRGARLSDRAGRQTSLHRMRARRSDSRPTADGGVHDQPGVEGLEAACAAGDGRYREERDRRSGA</sequence>
<proteinExistence type="predicted"/>
<evidence type="ECO:0000313" key="2">
    <source>
        <dbReference type="EMBL" id="TBU22670.1"/>
    </source>
</evidence>
<organism evidence="2">
    <name type="scientific">Dichomitus squalens</name>
    <dbReference type="NCBI Taxonomy" id="114155"/>
    <lineage>
        <taxon>Eukaryota</taxon>
        <taxon>Fungi</taxon>
        <taxon>Dikarya</taxon>
        <taxon>Basidiomycota</taxon>
        <taxon>Agaricomycotina</taxon>
        <taxon>Agaricomycetes</taxon>
        <taxon>Polyporales</taxon>
        <taxon>Polyporaceae</taxon>
        <taxon>Dichomitus</taxon>
    </lineage>
</organism>
<name>A0A4Q9M6P7_9APHY</name>
<dbReference type="EMBL" id="ML143531">
    <property type="protein sequence ID" value="TBU22670.1"/>
    <property type="molecule type" value="Genomic_DNA"/>
</dbReference>
<dbReference type="Proteomes" id="UP000292957">
    <property type="component" value="Unassembled WGS sequence"/>
</dbReference>
<feature type="compositionally biased region" description="Basic residues" evidence="1">
    <location>
        <begin position="1"/>
        <end position="16"/>
    </location>
</feature>
<evidence type="ECO:0000256" key="1">
    <source>
        <dbReference type="SAM" id="MobiDB-lite"/>
    </source>
</evidence>
<dbReference type="AlphaFoldDB" id="A0A4Q9M6P7"/>
<feature type="compositionally biased region" description="Basic and acidic residues" evidence="1">
    <location>
        <begin position="209"/>
        <end position="221"/>
    </location>
</feature>